<accession>A0A0P0V115</accession>
<dbReference type="Proteomes" id="UP000059680">
    <property type="component" value="Chromosome 1"/>
</dbReference>
<evidence type="ECO:0000313" key="1">
    <source>
        <dbReference type="EMBL" id="BAS71605.1"/>
    </source>
</evidence>
<name>A0A0P0V115_ORYSJ</name>
<dbReference type="EMBL" id="AP014957">
    <property type="protein sequence ID" value="BAS71605.1"/>
    <property type="molecule type" value="Genomic_DNA"/>
</dbReference>
<protein>
    <submittedName>
        <fullName evidence="1">Os01g0282251 protein</fullName>
    </submittedName>
</protein>
<proteinExistence type="predicted"/>
<dbReference type="AlphaFoldDB" id="A0A0P0V115"/>
<reference evidence="2" key="1">
    <citation type="journal article" date="2005" name="Nature">
        <title>The map-based sequence of the rice genome.</title>
        <authorList>
            <consortium name="International rice genome sequencing project (IRGSP)"/>
            <person name="Matsumoto T."/>
            <person name="Wu J."/>
            <person name="Kanamori H."/>
            <person name="Katayose Y."/>
            <person name="Fujisawa M."/>
            <person name="Namiki N."/>
            <person name="Mizuno H."/>
            <person name="Yamamoto K."/>
            <person name="Antonio B.A."/>
            <person name="Baba T."/>
            <person name="Sakata K."/>
            <person name="Nagamura Y."/>
            <person name="Aoki H."/>
            <person name="Arikawa K."/>
            <person name="Arita K."/>
            <person name="Bito T."/>
            <person name="Chiden Y."/>
            <person name="Fujitsuka N."/>
            <person name="Fukunaka R."/>
            <person name="Hamada M."/>
            <person name="Harada C."/>
            <person name="Hayashi A."/>
            <person name="Hijishita S."/>
            <person name="Honda M."/>
            <person name="Hosokawa S."/>
            <person name="Ichikawa Y."/>
            <person name="Idonuma A."/>
            <person name="Iijima M."/>
            <person name="Ikeda M."/>
            <person name="Ikeno M."/>
            <person name="Ito K."/>
            <person name="Ito S."/>
            <person name="Ito T."/>
            <person name="Ito Y."/>
            <person name="Ito Y."/>
            <person name="Iwabuchi A."/>
            <person name="Kamiya K."/>
            <person name="Karasawa W."/>
            <person name="Kurita K."/>
            <person name="Katagiri S."/>
            <person name="Kikuta A."/>
            <person name="Kobayashi H."/>
            <person name="Kobayashi N."/>
            <person name="Machita K."/>
            <person name="Maehara T."/>
            <person name="Masukawa M."/>
            <person name="Mizubayashi T."/>
            <person name="Mukai Y."/>
            <person name="Nagasaki H."/>
            <person name="Nagata Y."/>
            <person name="Naito S."/>
            <person name="Nakashima M."/>
            <person name="Nakama Y."/>
            <person name="Nakamichi Y."/>
            <person name="Nakamura M."/>
            <person name="Meguro A."/>
            <person name="Negishi M."/>
            <person name="Ohta I."/>
            <person name="Ohta T."/>
            <person name="Okamoto M."/>
            <person name="Ono N."/>
            <person name="Saji S."/>
            <person name="Sakaguchi M."/>
            <person name="Sakai K."/>
            <person name="Shibata M."/>
            <person name="Shimokawa T."/>
            <person name="Song J."/>
            <person name="Takazaki Y."/>
            <person name="Terasawa K."/>
            <person name="Tsugane M."/>
            <person name="Tsuji K."/>
            <person name="Ueda S."/>
            <person name="Waki K."/>
            <person name="Yamagata H."/>
            <person name="Yamamoto M."/>
            <person name="Yamamoto S."/>
            <person name="Yamane H."/>
            <person name="Yoshiki S."/>
            <person name="Yoshihara R."/>
            <person name="Yukawa K."/>
            <person name="Zhong H."/>
            <person name="Yano M."/>
            <person name="Yuan Q."/>
            <person name="Ouyang S."/>
            <person name="Liu J."/>
            <person name="Jones K.M."/>
            <person name="Gansberger K."/>
            <person name="Moffat K."/>
            <person name="Hill J."/>
            <person name="Bera J."/>
            <person name="Fadrosh D."/>
            <person name="Jin S."/>
            <person name="Johri S."/>
            <person name="Kim M."/>
            <person name="Overton L."/>
            <person name="Reardon M."/>
            <person name="Tsitrin T."/>
            <person name="Vuong H."/>
            <person name="Weaver B."/>
            <person name="Ciecko A."/>
            <person name="Tallon L."/>
            <person name="Jackson J."/>
            <person name="Pai G."/>
            <person name="Aken S.V."/>
            <person name="Utterback T."/>
            <person name="Reidmuller S."/>
            <person name="Feldblyum T."/>
            <person name="Hsiao J."/>
            <person name="Zismann V."/>
            <person name="Iobst S."/>
            <person name="de Vazeille A.R."/>
            <person name="Buell C.R."/>
            <person name="Ying K."/>
            <person name="Li Y."/>
            <person name="Lu T."/>
            <person name="Huang Y."/>
            <person name="Zhao Q."/>
            <person name="Feng Q."/>
            <person name="Zhang L."/>
            <person name="Zhu J."/>
            <person name="Weng Q."/>
            <person name="Mu J."/>
            <person name="Lu Y."/>
            <person name="Fan D."/>
            <person name="Liu Y."/>
            <person name="Guan J."/>
            <person name="Zhang Y."/>
            <person name="Yu S."/>
            <person name="Liu X."/>
            <person name="Zhang Y."/>
            <person name="Hong G."/>
            <person name="Han B."/>
            <person name="Choisne N."/>
            <person name="Demange N."/>
            <person name="Orjeda G."/>
            <person name="Samain S."/>
            <person name="Cattolico L."/>
            <person name="Pelletier E."/>
            <person name="Couloux A."/>
            <person name="Segurens B."/>
            <person name="Wincker P."/>
            <person name="D'Hont A."/>
            <person name="Scarpelli C."/>
            <person name="Weissenbach J."/>
            <person name="Salanoubat M."/>
            <person name="Quetier F."/>
            <person name="Yu Y."/>
            <person name="Kim H.R."/>
            <person name="Rambo T."/>
            <person name="Currie J."/>
            <person name="Collura K."/>
            <person name="Luo M."/>
            <person name="Yang T."/>
            <person name="Ammiraju J.S.S."/>
            <person name="Engler F."/>
            <person name="Soderlund C."/>
            <person name="Wing R.A."/>
            <person name="Palmer L.E."/>
            <person name="de la Bastide M."/>
            <person name="Spiegel L."/>
            <person name="Nascimento L."/>
            <person name="Zutavern T."/>
            <person name="O'Shaughnessy A."/>
            <person name="Dike S."/>
            <person name="Dedhia N."/>
            <person name="Preston R."/>
            <person name="Balija V."/>
            <person name="McCombie W.R."/>
            <person name="Chow T."/>
            <person name="Chen H."/>
            <person name="Chung M."/>
            <person name="Chen C."/>
            <person name="Shaw J."/>
            <person name="Wu H."/>
            <person name="Hsiao K."/>
            <person name="Chao Y."/>
            <person name="Chu M."/>
            <person name="Cheng C."/>
            <person name="Hour A."/>
            <person name="Lee P."/>
            <person name="Lin S."/>
            <person name="Lin Y."/>
            <person name="Liou J."/>
            <person name="Liu S."/>
            <person name="Hsing Y."/>
            <person name="Raghuvanshi S."/>
            <person name="Mohanty A."/>
            <person name="Bharti A.K."/>
            <person name="Gaur A."/>
            <person name="Gupta V."/>
            <person name="Kumar D."/>
            <person name="Ravi V."/>
            <person name="Vij S."/>
            <person name="Kapur A."/>
            <person name="Khurana P."/>
            <person name="Khurana P."/>
            <person name="Khurana J.P."/>
            <person name="Tyagi A.K."/>
            <person name="Gaikwad K."/>
            <person name="Singh A."/>
            <person name="Dalal V."/>
            <person name="Srivastava S."/>
            <person name="Dixit A."/>
            <person name="Pal A.K."/>
            <person name="Ghazi I.A."/>
            <person name="Yadav M."/>
            <person name="Pandit A."/>
            <person name="Bhargava A."/>
            <person name="Sureshbabu K."/>
            <person name="Batra K."/>
            <person name="Sharma T.R."/>
            <person name="Mohapatra T."/>
            <person name="Singh N.K."/>
            <person name="Messing J."/>
            <person name="Nelson A.B."/>
            <person name="Fuks G."/>
            <person name="Kavchok S."/>
            <person name="Keizer G."/>
            <person name="Linton E."/>
            <person name="Llaca V."/>
            <person name="Song R."/>
            <person name="Tanyolac B."/>
            <person name="Young S."/>
            <person name="Ho-Il K."/>
            <person name="Hahn J.H."/>
            <person name="Sangsakoo G."/>
            <person name="Vanavichit A."/>
            <person name="de Mattos Luiz.A.T."/>
            <person name="Zimmer P.D."/>
            <person name="Malone G."/>
            <person name="Dellagostin O."/>
            <person name="de Oliveira A.C."/>
            <person name="Bevan M."/>
            <person name="Bancroft I."/>
            <person name="Minx P."/>
            <person name="Cordum H."/>
            <person name="Wilson R."/>
            <person name="Cheng Z."/>
            <person name="Jin W."/>
            <person name="Jiang J."/>
            <person name="Leong S.A."/>
            <person name="Iwama H."/>
            <person name="Gojobori T."/>
            <person name="Itoh T."/>
            <person name="Niimura Y."/>
            <person name="Fujii Y."/>
            <person name="Habara T."/>
            <person name="Sakai H."/>
            <person name="Sato Y."/>
            <person name="Wilson G."/>
            <person name="Kumar K."/>
            <person name="McCouch S."/>
            <person name="Juretic N."/>
            <person name="Hoen D."/>
            <person name="Wright S."/>
            <person name="Bruskiewich R."/>
            <person name="Bureau T."/>
            <person name="Miyao A."/>
            <person name="Hirochika H."/>
            <person name="Nishikawa T."/>
            <person name="Kadowaki K."/>
            <person name="Sugiura M."/>
            <person name="Burr B."/>
            <person name="Sasaki T."/>
        </authorList>
    </citation>
    <scope>NUCLEOTIDE SEQUENCE [LARGE SCALE GENOMIC DNA]</scope>
    <source>
        <strain evidence="2">cv. Nipponbare</strain>
    </source>
</reference>
<keyword evidence="2" id="KW-1185">Reference proteome</keyword>
<organism evidence="1 2">
    <name type="scientific">Oryza sativa subsp. japonica</name>
    <name type="common">Rice</name>
    <dbReference type="NCBI Taxonomy" id="39947"/>
    <lineage>
        <taxon>Eukaryota</taxon>
        <taxon>Viridiplantae</taxon>
        <taxon>Streptophyta</taxon>
        <taxon>Embryophyta</taxon>
        <taxon>Tracheophyta</taxon>
        <taxon>Spermatophyta</taxon>
        <taxon>Magnoliopsida</taxon>
        <taxon>Liliopsida</taxon>
        <taxon>Poales</taxon>
        <taxon>Poaceae</taxon>
        <taxon>BOP clade</taxon>
        <taxon>Oryzoideae</taxon>
        <taxon>Oryzeae</taxon>
        <taxon>Oryzinae</taxon>
        <taxon>Oryza</taxon>
        <taxon>Oryza sativa</taxon>
    </lineage>
</organism>
<reference evidence="1 2" key="2">
    <citation type="journal article" date="2013" name="Plant Cell Physiol.">
        <title>Rice Annotation Project Database (RAP-DB): an integrative and interactive database for rice genomics.</title>
        <authorList>
            <person name="Sakai H."/>
            <person name="Lee S.S."/>
            <person name="Tanaka T."/>
            <person name="Numa H."/>
            <person name="Kim J."/>
            <person name="Kawahara Y."/>
            <person name="Wakimoto H."/>
            <person name="Yang C.C."/>
            <person name="Iwamoto M."/>
            <person name="Abe T."/>
            <person name="Yamada Y."/>
            <person name="Muto A."/>
            <person name="Inokuchi H."/>
            <person name="Ikemura T."/>
            <person name="Matsumoto T."/>
            <person name="Sasaki T."/>
            <person name="Itoh T."/>
        </authorList>
    </citation>
    <scope>NUCLEOTIDE SEQUENCE [LARGE SCALE GENOMIC DNA]</scope>
    <source>
        <strain evidence="2">cv. Nipponbare</strain>
    </source>
</reference>
<feature type="non-terminal residue" evidence="1">
    <location>
        <position position="1"/>
    </location>
</feature>
<gene>
    <name evidence="1" type="ordered locus">Os01g0282251</name>
    <name evidence="1" type="ORF">OSNPB_010282251</name>
</gene>
<dbReference type="Gramene" id="Os01t0282251-01">
    <property type="protein sequence ID" value="Os01t0282251-01"/>
    <property type="gene ID" value="Os01g0282251"/>
</dbReference>
<evidence type="ECO:0000313" key="2">
    <source>
        <dbReference type="Proteomes" id="UP000059680"/>
    </source>
</evidence>
<dbReference type="PaxDb" id="39947-A0A0P0V115"/>
<sequence>NLEGKSTPKVPQLVIELQNRPQTAKPDIRRPLTNQNRSQRVLRWF</sequence>
<dbReference type="InParanoid" id="A0A0P0V115"/>
<reference evidence="1 2" key="3">
    <citation type="journal article" date="2013" name="Rice">
        <title>Improvement of the Oryza sativa Nipponbare reference genome using next generation sequence and optical map data.</title>
        <authorList>
            <person name="Kawahara Y."/>
            <person name="de la Bastide M."/>
            <person name="Hamilton J.P."/>
            <person name="Kanamori H."/>
            <person name="McCombie W.R."/>
            <person name="Ouyang S."/>
            <person name="Schwartz D.C."/>
            <person name="Tanaka T."/>
            <person name="Wu J."/>
            <person name="Zhou S."/>
            <person name="Childs K.L."/>
            <person name="Davidson R.M."/>
            <person name="Lin H."/>
            <person name="Quesada-Ocampo L."/>
            <person name="Vaillancourt B."/>
            <person name="Sakai H."/>
            <person name="Lee S.S."/>
            <person name="Kim J."/>
            <person name="Numa H."/>
            <person name="Itoh T."/>
            <person name="Buell C.R."/>
            <person name="Matsumoto T."/>
        </authorList>
    </citation>
    <scope>NUCLEOTIDE SEQUENCE [LARGE SCALE GENOMIC DNA]</scope>
    <source>
        <strain evidence="2">cv. Nipponbare</strain>
    </source>
</reference>